<evidence type="ECO:0000256" key="11">
    <source>
        <dbReference type="ARBA" id="ARBA00023212"/>
    </source>
</evidence>
<evidence type="ECO:0000256" key="9">
    <source>
        <dbReference type="ARBA" id="ARBA00022949"/>
    </source>
</evidence>
<evidence type="ECO:0000256" key="4">
    <source>
        <dbReference type="ARBA" id="ARBA00014288"/>
    </source>
</evidence>
<dbReference type="GO" id="GO:0007417">
    <property type="term" value="P:central nervous system development"/>
    <property type="evidence" value="ECO:0007669"/>
    <property type="project" value="TreeGrafter"/>
</dbReference>
<feature type="domain" description="Gelsolin-like" evidence="14">
    <location>
        <begin position="29"/>
        <end position="107"/>
    </location>
</feature>
<dbReference type="GO" id="GO:0042470">
    <property type="term" value="C:melanosome"/>
    <property type="evidence" value="ECO:0007669"/>
    <property type="project" value="UniProtKB-SubCell"/>
</dbReference>
<keyword evidence="10" id="KW-0009">Actin-binding</keyword>
<evidence type="ECO:0000256" key="8">
    <source>
        <dbReference type="ARBA" id="ARBA00022837"/>
    </source>
</evidence>
<dbReference type="SMART" id="SM00262">
    <property type="entry name" value="GEL"/>
    <property type="match status" value="6"/>
</dbReference>
<dbReference type="InterPro" id="IPR007122">
    <property type="entry name" value="Villin/Gelsolin"/>
</dbReference>
<dbReference type="GO" id="GO:0030027">
    <property type="term" value="C:lamellipodium"/>
    <property type="evidence" value="ECO:0007669"/>
    <property type="project" value="UniProtKB-SubCell"/>
</dbReference>
<dbReference type="GO" id="GO:0051015">
    <property type="term" value="F:actin filament binding"/>
    <property type="evidence" value="ECO:0007669"/>
    <property type="project" value="InterPro"/>
</dbReference>
<dbReference type="CDD" id="cd11291">
    <property type="entry name" value="gelsolin_S6_like"/>
    <property type="match status" value="1"/>
</dbReference>
<organism evidence="15 16">
    <name type="scientific">Gadus morhua</name>
    <name type="common">Atlantic cod</name>
    <dbReference type="NCBI Taxonomy" id="8049"/>
    <lineage>
        <taxon>Eukaryota</taxon>
        <taxon>Metazoa</taxon>
        <taxon>Chordata</taxon>
        <taxon>Craniata</taxon>
        <taxon>Vertebrata</taxon>
        <taxon>Euteleostomi</taxon>
        <taxon>Actinopterygii</taxon>
        <taxon>Neopterygii</taxon>
        <taxon>Teleostei</taxon>
        <taxon>Neoteleostei</taxon>
        <taxon>Acanthomorphata</taxon>
        <taxon>Zeiogadaria</taxon>
        <taxon>Gadariae</taxon>
        <taxon>Gadiformes</taxon>
        <taxon>Gadoidei</taxon>
        <taxon>Gadidae</taxon>
        <taxon>Gadus</taxon>
    </lineage>
</organism>
<evidence type="ECO:0000256" key="2">
    <source>
        <dbReference type="ARBA" id="ARBA00004245"/>
    </source>
</evidence>
<proteinExistence type="inferred from homology"/>
<keyword evidence="16" id="KW-1185">Reference proteome</keyword>
<name>A0A8C5AX99_GADMO</name>
<dbReference type="GO" id="GO:0030031">
    <property type="term" value="P:cell projection assembly"/>
    <property type="evidence" value="ECO:0007669"/>
    <property type="project" value="TreeGrafter"/>
</dbReference>
<evidence type="ECO:0000256" key="6">
    <source>
        <dbReference type="ARBA" id="ARBA00022490"/>
    </source>
</evidence>
<dbReference type="PRINTS" id="PR00597">
    <property type="entry name" value="GELSOLIN"/>
</dbReference>
<dbReference type="InterPro" id="IPR036180">
    <property type="entry name" value="Gelsolin-like_dom_sf"/>
</dbReference>
<evidence type="ECO:0000256" key="12">
    <source>
        <dbReference type="ARBA" id="ARBA00023273"/>
    </source>
</evidence>
<evidence type="ECO:0000256" key="10">
    <source>
        <dbReference type="ARBA" id="ARBA00023203"/>
    </source>
</evidence>
<comment type="subcellular location">
    <subcellularLocation>
        <location evidence="1">Cell projection</location>
        <location evidence="1">Podosome</location>
    </subcellularLocation>
    <subcellularLocation>
        <location evidence="2">Cytoplasm</location>
        <location evidence="2">Cytoskeleton</location>
    </subcellularLocation>
</comment>
<dbReference type="PANTHER" id="PTHR11977:SF78">
    <property type="entry name" value="SCINDERIN"/>
    <property type="match status" value="1"/>
</dbReference>
<dbReference type="CDD" id="cd11292">
    <property type="entry name" value="gelsolin_S3_like"/>
    <property type="match status" value="1"/>
</dbReference>
<gene>
    <name evidence="15" type="primary">scin</name>
</gene>
<dbReference type="GO" id="GO:0005546">
    <property type="term" value="F:phosphatidylinositol-4,5-bisphosphate binding"/>
    <property type="evidence" value="ECO:0007669"/>
    <property type="project" value="TreeGrafter"/>
</dbReference>
<keyword evidence="11" id="KW-0206">Cytoskeleton</keyword>
<keyword evidence="8" id="KW-0106">Calcium</keyword>
<dbReference type="AlphaFoldDB" id="A0A8C5AX99"/>
<evidence type="ECO:0000313" key="16">
    <source>
        <dbReference type="Proteomes" id="UP000694546"/>
    </source>
</evidence>
<protein>
    <recommendedName>
        <fullName evidence="4">Scinderin</fullName>
    </recommendedName>
    <alternativeName>
        <fullName evidence="13">Adseverin</fullName>
    </alternativeName>
</protein>
<evidence type="ECO:0000256" key="5">
    <source>
        <dbReference type="ARBA" id="ARBA00022467"/>
    </source>
</evidence>
<dbReference type="Gene3D" id="3.40.20.10">
    <property type="entry name" value="Severin"/>
    <property type="match status" value="7"/>
</dbReference>
<evidence type="ECO:0000256" key="13">
    <source>
        <dbReference type="ARBA" id="ARBA00030694"/>
    </source>
</evidence>
<evidence type="ECO:0000256" key="7">
    <source>
        <dbReference type="ARBA" id="ARBA00022737"/>
    </source>
</evidence>
<feature type="domain" description="Gelsolin-like" evidence="14">
    <location>
        <begin position="603"/>
        <end position="678"/>
    </location>
</feature>
<reference evidence="15" key="2">
    <citation type="submission" date="2025-09" db="UniProtKB">
        <authorList>
            <consortium name="Ensembl"/>
        </authorList>
    </citation>
    <scope>IDENTIFICATION</scope>
</reference>
<dbReference type="GO" id="GO:0008154">
    <property type="term" value="P:actin polymerization or depolymerization"/>
    <property type="evidence" value="ECO:0007669"/>
    <property type="project" value="TreeGrafter"/>
</dbReference>
<feature type="domain" description="Gelsolin-like" evidence="14">
    <location>
        <begin position="270"/>
        <end position="343"/>
    </location>
</feature>
<dbReference type="CDD" id="cd11288">
    <property type="entry name" value="gelsolin_S5_like"/>
    <property type="match status" value="1"/>
</dbReference>
<evidence type="ECO:0000313" key="15">
    <source>
        <dbReference type="Ensembl" id="ENSGMOP00000038161.1"/>
    </source>
</evidence>
<feature type="domain" description="Gelsolin-like" evidence="14">
    <location>
        <begin position="501"/>
        <end position="543"/>
    </location>
</feature>
<dbReference type="GO" id="GO:0005634">
    <property type="term" value="C:nucleus"/>
    <property type="evidence" value="ECO:0007669"/>
    <property type="project" value="UniProtKB-SubCell"/>
</dbReference>
<dbReference type="SUPFAM" id="SSF82754">
    <property type="entry name" value="C-terminal, gelsolin-like domain of Sec23/24"/>
    <property type="match status" value="1"/>
</dbReference>
<dbReference type="Pfam" id="PF00626">
    <property type="entry name" value="Gelsolin"/>
    <property type="match status" value="5"/>
</dbReference>
<evidence type="ECO:0000256" key="3">
    <source>
        <dbReference type="ARBA" id="ARBA00008418"/>
    </source>
</evidence>
<sequence length="697" mass="78047">MNMVLHHKEFEKAGRAAGLQVWRIESLELAPVPEGLHGSFFTGDAYLVLRTTMQKNHSFYDLHYWLGKECSQDESTAAAIFSVQLDDFLGGRPVQYRELQGVESTAFTSLFKGGITYKTGGVSTGFHHVVTNDLSAQRLFHIKGRRVVRATEVLLSWSNFNKGDCFIVDLGAVIYQWCGSMCNKFERLKAMQVANGIRDNERNGRAKLVVVEEGRTSHRPITQTVLGRKPELPEGDDSEDTVADMANRKIAKLYMVSDASGDMKVSLVSEENPFNQEQLLSDECFILDNGKNKKIFVWKGHKANPSERREAMKTAEGFIKQMGYDPNTQIQVLPEAGETAIFRQFFSGWREKDQSEGFGKVYVTNRIAKIQQTQFDASKLHSSAQMAAQYNMVDDGSGETQIWRVESSGRVPVDADTYGQFYGGDCYIILYTYRKGQIIYTCCVQVRVSQGKEPPHLLSLFKTTPLIVFKNGTSRLGGQAPPPATRLFQVRRNLSTITRIAEVEARASSLNANDAFLLRTPGGRGFLWVGRGASGEEEKGAQYISEKLVCNSKRIAEGEEPADFWDALGGKSDYQTSDNLQSQSMSHPVRLFGCSNKTGTFMVEEVPGEFTQEDLAEDDVMLLDVWDQVFLWFGKDANDLERTESVRSAQQYIETDPGGRDPRTPVVTVKQGHEPATFTGWFLAWDPSYTAFSSLKL</sequence>
<accession>A0A8C5AX99</accession>
<dbReference type="Proteomes" id="UP000694546">
    <property type="component" value="Chromosome 22"/>
</dbReference>
<keyword evidence="6" id="KW-0963">Cytoplasm</keyword>
<comment type="similarity">
    <text evidence="3">Belongs to the villin/gelsolin family.</text>
</comment>
<keyword evidence="5" id="KW-0117">Actin capping</keyword>
<dbReference type="InterPro" id="IPR007123">
    <property type="entry name" value="Gelsolin-like_dom"/>
</dbReference>
<dbReference type="GO" id="GO:0002102">
    <property type="term" value="C:podosome"/>
    <property type="evidence" value="ECO:0007669"/>
    <property type="project" value="UniProtKB-SubCell"/>
</dbReference>
<dbReference type="CDD" id="cd11289">
    <property type="entry name" value="gelsolin_S2_like"/>
    <property type="match status" value="1"/>
</dbReference>
<feature type="domain" description="Gelsolin-like" evidence="14">
    <location>
        <begin position="147"/>
        <end position="219"/>
    </location>
</feature>
<evidence type="ECO:0000256" key="1">
    <source>
        <dbReference type="ARBA" id="ARBA00004188"/>
    </source>
</evidence>
<keyword evidence="9" id="KW-0965">Cell junction</keyword>
<dbReference type="GO" id="GO:0051014">
    <property type="term" value="P:actin filament severing"/>
    <property type="evidence" value="ECO:0007669"/>
    <property type="project" value="TreeGrafter"/>
</dbReference>
<dbReference type="InterPro" id="IPR029006">
    <property type="entry name" value="ADF-H/Gelsolin-like_dom_sf"/>
</dbReference>
<dbReference type="GO" id="GO:0051016">
    <property type="term" value="P:barbed-end actin filament capping"/>
    <property type="evidence" value="ECO:0007669"/>
    <property type="project" value="TreeGrafter"/>
</dbReference>
<dbReference type="SUPFAM" id="SSF55753">
    <property type="entry name" value="Actin depolymerizing proteins"/>
    <property type="match status" value="5"/>
</dbReference>
<keyword evidence="12" id="KW-0966">Cell projection</keyword>
<dbReference type="Ensembl" id="ENSGMOT00000065322.1">
    <property type="protein sequence ID" value="ENSGMOP00000038161.1"/>
    <property type="gene ID" value="ENSGMOG00000004119.2"/>
</dbReference>
<dbReference type="GO" id="GO:0001726">
    <property type="term" value="C:ruffle"/>
    <property type="evidence" value="ECO:0007669"/>
    <property type="project" value="UniProtKB-SubCell"/>
</dbReference>
<reference evidence="15" key="1">
    <citation type="submission" date="2025-08" db="UniProtKB">
        <authorList>
            <consortium name="Ensembl"/>
        </authorList>
    </citation>
    <scope>IDENTIFICATION</scope>
</reference>
<dbReference type="GeneTree" id="ENSGT00940000159083"/>
<dbReference type="PANTHER" id="PTHR11977">
    <property type="entry name" value="VILLIN"/>
    <property type="match status" value="1"/>
</dbReference>
<evidence type="ECO:0000259" key="14">
    <source>
        <dbReference type="Pfam" id="PF00626"/>
    </source>
</evidence>
<keyword evidence="7" id="KW-0677">Repeat</keyword>
<dbReference type="CDD" id="cd11290">
    <property type="entry name" value="gelsolin_S1_like"/>
    <property type="match status" value="1"/>
</dbReference>